<accession>A0A1E2UIH0</accession>
<comment type="cofactor">
    <cofactor evidence="1 11">
        <name>Zn(2+)</name>
        <dbReference type="ChEBI" id="CHEBI:29105"/>
    </cofactor>
</comment>
<dbReference type="Proteomes" id="UP000094849">
    <property type="component" value="Unassembled WGS sequence"/>
</dbReference>
<comment type="caution">
    <text evidence="13">The sequence shown here is derived from an EMBL/GenBank/DDBJ whole genome shotgun (WGS) entry which is preliminary data.</text>
</comment>
<dbReference type="EC" id="3.4.24.-" evidence="11"/>
<evidence type="ECO:0000256" key="1">
    <source>
        <dbReference type="ARBA" id="ARBA00001947"/>
    </source>
</evidence>
<evidence type="ECO:0000313" key="14">
    <source>
        <dbReference type="Proteomes" id="UP000094849"/>
    </source>
</evidence>
<evidence type="ECO:0000256" key="6">
    <source>
        <dbReference type="ARBA" id="ARBA00022801"/>
    </source>
</evidence>
<name>A0A1E2UIH0_9GAMM</name>
<evidence type="ECO:0000256" key="9">
    <source>
        <dbReference type="ARBA" id="ARBA00023049"/>
    </source>
</evidence>
<keyword evidence="4 13" id="KW-0645">Protease</keyword>
<feature type="domain" description="PDZ" evidence="12">
    <location>
        <begin position="201"/>
        <end position="257"/>
    </location>
</feature>
<dbReference type="CDD" id="cd23081">
    <property type="entry name" value="cpPDZ_EcRseP-like"/>
    <property type="match status" value="1"/>
</dbReference>
<dbReference type="STRING" id="1818881.A3196_17845"/>
<protein>
    <recommendedName>
        <fullName evidence="11">Zinc metalloprotease</fullName>
        <ecNumber evidence="11">3.4.24.-</ecNumber>
    </recommendedName>
</protein>
<evidence type="ECO:0000256" key="2">
    <source>
        <dbReference type="ARBA" id="ARBA00004141"/>
    </source>
</evidence>
<comment type="subcellular location">
    <subcellularLocation>
        <location evidence="2">Membrane</location>
        <topology evidence="2">Multi-pass membrane protein</topology>
    </subcellularLocation>
</comment>
<evidence type="ECO:0000256" key="3">
    <source>
        <dbReference type="ARBA" id="ARBA00007931"/>
    </source>
</evidence>
<evidence type="ECO:0000259" key="12">
    <source>
        <dbReference type="PROSITE" id="PS50106"/>
    </source>
</evidence>
<dbReference type="SMART" id="SM00228">
    <property type="entry name" value="PDZ"/>
    <property type="match status" value="2"/>
</dbReference>
<dbReference type="OrthoDB" id="9782003at2"/>
<organism evidence="13 14">
    <name type="scientific">Candidatus Thiodiazotropha endoloripes</name>
    <dbReference type="NCBI Taxonomy" id="1818881"/>
    <lineage>
        <taxon>Bacteria</taxon>
        <taxon>Pseudomonadati</taxon>
        <taxon>Pseudomonadota</taxon>
        <taxon>Gammaproteobacteria</taxon>
        <taxon>Chromatiales</taxon>
        <taxon>Sedimenticolaceae</taxon>
        <taxon>Candidatus Thiodiazotropha</taxon>
    </lineage>
</organism>
<keyword evidence="5 11" id="KW-0812">Transmembrane</keyword>
<dbReference type="GO" id="GO:0046872">
    <property type="term" value="F:metal ion binding"/>
    <property type="evidence" value="ECO:0007669"/>
    <property type="project" value="UniProtKB-KW"/>
</dbReference>
<keyword evidence="9 11" id="KW-0482">Metalloprotease</keyword>
<evidence type="ECO:0000256" key="7">
    <source>
        <dbReference type="ARBA" id="ARBA00022833"/>
    </source>
</evidence>
<dbReference type="RefSeq" id="WP_069006161.1">
    <property type="nucleotide sequence ID" value="NZ_LVJW01000006.1"/>
</dbReference>
<evidence type="ECO:0000256" key="8">
    <source>
        <dbReference type="ARBA" id="ARBA00022989"/>
    </source>
</evidence>
<dbReference type="SUPFAM" id="SSF50156">
    <property type="entry name" value="PDZ domain-like"/>
    <property type="match status" value="2"/>
</dbReference>
<feature type="transmembrane region" description="Helical" evidence="11">
    <location>
        <begin position="434"/>
        <end position="451"/>
    </location>
</feature>
<evidence type="ECO:0000256" key="5">
    <source>
        <dbReference type="ARBA" id="ARBA00022692"/>
    </source>
</evidence>
<dbReference type="InterPro" id="IPR008915">
    <property type="entry name" value="Peptidase_M50"/>
</dbReference>
<gene>
    <name evidence="13" type="ORF">A3196_17845</name>
</gene>
<keyword evidence="10 11" id="KW-0472">Membrane</keyword>
<dbReference type="InterPro" id="IPR001478">
    <property type="entry name" value="PDZ"/>
</dbReference>
<dbReference type="NCBIfam" id="NF008046">
    <property type="entry name" value="PRK10779.1"/>
    <property type="match status" value="1"/>
</dbReference>
<keyword evidence="7 11" id="KW-0862">Zinc</keyword>
<keyword evidence="11" id="KW-0479">Metal-binding</keyword>
<evidence type="ECO:0000256" key="11">
    <source>
        <dbReference type="RuleBase" id="RU362031"/>
    </source>
</evidence>
<reference evidence="13 14" key="1">
    <citation type="submission" date="2016-03" db="EMBL/GenBank/DDBJ databases">
        <title>Chemosynthetic sulphur-oxidizing symbionts of marine invertebrate animals are capable of nitrogen fixation.</title>
        <authorList>
            <person name="Petersen J.M."/>
            <person name="Kemper A."/>
            <person name="Gruber-Vodicka H."/>
            <person name="Cardini U."/>
            <person name="Geest Mvander."/>
            <person name="Kleiner M."/>
            <person name="Bulgheresi S."/>
            <person name="Fussmann M."/>
            <person name="Herbold C."/>
            <person name="Seah B.K.B."/>
            <person name="Antony C.Paul."/>
            <person name="Liu D."/>
            <person name="Belitz A."/>
            <person name="Weber M."/>
        </authorList>
    </citation>
    <scope>NUCLEOTIDE SEQUENCE [LARGE SCALE GENOMIC DNA]</scope>
    <source>
        <strain evidence="13">G_D</strain>
    </source>
</reference>
<dbReference type="Pfam" id="PF02163">
    <property type="entry name" value="Peptidase_M50"/>
    <property type="match status" value="1"/>
</dbReference>
<dbReference type="Gene3D" id="2.30.42.10">
    <property type="match status" value="2"/>
</dbReference>
<dbReference type="PANTHER" id="PTHR42837:SF2">
    <property type="entry name" value="MEMBRANE METALLOPROTEASE ARASP2, CHLOROPLASTIC-RELATED"/>
    <property type="match status" value="1"/>
</dbReference>
<evidence type="ECO:0000313" key="13">
    <source>
        <dbReference type="EMBL" id="ODB94395.1"/>
    </source>
</evidence>
<dbReference type="NCBIfam" id="TIGR00054">
    <property type="entry name" value="RIP metalloprotease RseP"/>
    <property type="match status" value="1"/>
</dbReference>
<dbReference type="Pfam" id="PF17820">
    <property type="entry name" value="PDZ_6"/>
    <property type="match status" value="1"/>
</dbReference>
<evidence type="ECO:0000256" key="4">
    <source>
        <dbReference type="ARBA" id="ARBA00022670"/>
    </source>
</evidence>
<dbReference type="PANTHER" id="PTHR42837">
    <property type="entry name" value="REGULATOR OF SIGMA-E PROTEASE RSEP"/>
    <property type="match status" value="1"/>
</dbReference>
<dbReference type="GO" id="GO:0004222">
    <property type="term" value="F:metalloendopeptidase activity"/>
    <property type="evidence" value="ECO:0007669"/>
    <property type="project" value="InterPro"/>
</dbReference>
<sequence length="456" mass="49943">MNSLLFTIISFLVALAILIAVHEFGHFWVARKLGVKVLRFSIGFGKPLWKKTSQVDGTEYVVAAIPLGGYVKMLDEREAPVPEAMQNQAFNRQSLPVRSAIVVAGPLFNFLFAIFAFWLIFVTGDSGLKPLVGKVEEGSLAQQSGFVVGDRITSVSGKATPTWENVVYAMLSQALDKDTLQIGVTNPQQGERQVLLPSQDLATMAEEGQLLTNLGLTPDRPEIPPVIGEIVPGEAADKAGMKAGDRIIRVDDQPVTDWAEWVNYVRERPDQTMLIEVSRERESLIIEVTPKTVIPDQGEPYGRIGAGVEQIPSDLWDDYRAIVRYGPLESVGQAINKSWDLSVLMLRMLGKMIIGEVSVKNLSGPISIADSAGKSASFGLVYFIKFLAVVSISLGVLNLLPIPVLDGGHLFYFLIEAIKGKPLSDRFMEQGQKIGLLILLGVMSLAFYVDLNRFLG</sequence>
<dbReference type="AlphaFoldDB" id="A0A1E2UIH0"/>
<dbReference type="InterPro" id="IPR004387">
    <property type="entry name" value="Pept_M50_Zn"/>
</dbReference>
<dbReference type="InterPro" id="IPR041489">
    <property type="entry name" value="PDZ_6"/>
</dbReference>
<evidence type="ECO:0000256" key="10">
    <source>
        <dbReference type="ARBA" id="ARBA00023136"/>
    </source>
</evidence>
<dbReference type="CDD" id="cd06163">
    <property type="entry name" value="S2P-M50_PDZ_RseP-like"/>
    <property type="match status" value="2"/>
</dbReference>
<keyword evidence="8 11" id="KW-1133">Transmembrane helix</keyword>
<dbReference type="InterPro" id="IPR036034">
    <property type="entry name" value="PDZ_sf"/>
</dbReference>
<dbReference type="GO" id="GO:0006508">
    <property type="term" value="P:proteolysis"/>
    <property type="evidence" value="ECO:0007669"/>
    <property type="project" value="UniProtKB-KW"/>
</dbReference>
<dbReference type="GO" id="GO:0016020">
    <property type="term" value="C:membrane"/>
    <property type="evidence" value="ECO:0007669"/>
    <property type="project" value="UniProtKB-SubCell"/>
</dbReference>
<feature type="transmembrane region" description="Helical" evidence="11">
    <location>
        <begin position="100"/>
        <end position="121"/>
    </location>
</feature>
<keyword evidence="6 11" id="KW-0378">Hydrolase</keyword>
<proteinExistence type="inferred from homology"/>
<comment type="similarity">
    <text evidence="3 11">Belongs to the peptidase M50B family.</text>
</comment>
<keyword evidence="14" id="KW-1185">Reference proteome</keyword>
<dbReference type="EMBL" id="LVJZ01000004">
    <property type="protein sequence ID" value="ODB94395.1"/>
    <property type="molecule type" value="Genomic_DNA"/>
</dbReference>
<dbReference type="PROSITE" id="PS50106">
    <property type="entry name" value="PDZ"/>
    <property type="match status" value="1"/>
</dbReference>